<evidence type="ECO:0000256" key="3">
    <source>
        <dbReference type="ARBA" id="ARBA00022112"/>
    </source>
</evidence>
<dbReference type="EMBL" id="CP036274">
    <property type="protein sequence ID" value="QDU27697.1"/>
    <property type="molecule type" value="Genomic_DNA"/>
</dbReference>
<evidence type="ECO:0000313" key="6">
    <source>
        <dbReference type="EMBL" id="QDU27697.1"/>
    </source>
</evidence>
<dbReference type="KEGG" id="aagg:ETAA8_27860"/>
<dbReference type="FunFam" id="3.40.1390.30:FF:000001">
    <property type="entry name" value="GTP cyclohydrolase 1 type 2"/>
    <property type="match status" value="1"/>
</dbReference>
<evidence type="ECO:0000313" key="7">
    <source>
        <dbReference type="Proteomes" id="UP000315017"/>
    </source>
</evidence>
<comment type="similarity">
    <text evidence="1">Belongs to the GTP cyclohydrolase I type 2/NIF3 family.</text>
</comment>
<dbReference type="Gene3D" id="3.40.1390.30">
    <property type="entry name" value="NIF3 (NGG1p interacting factor 3)-like"/>
    <property type="match status" value="2"/>
</dbReference>
<evidence type="ECO:0000256" key="5">
    <source>
        <dbReference type="PIRSR" id="PIRSR602678-1"/>
    </source>
</evidence>
<dbReference type="AlphaFoldDB" id="A0A517YBS9"/>
<comment type="subunit">
    <text evidence="2">Homohexamer.</text>
</comment>
<keyword evidence="4 5" id="KW-0479">Metal-binding</keyword>
<reference evidence="6 7" key="1">
    <citation type="submission" date="2019-02" db="EMBL/GenBank/DDBJ databases">
        <title>Deep-cultivation of Planctomycetes and their phenomic and genomic characterization uncovers novel biology.</title>
        <authorList>
            <person name="Wiegand S."/>
            <person name="Jogler M."/>
            <person name="Boedeker C."/>
            <person name="Pinto D."/>
            <person name="Vollmers J."/>
            <person name="Rivas-Marin E."/>
            <person name="Kohn T."/>
            <person name="Peeters S.H."/>
            <person name="Heuer A."/>
            <person name="Rast P."/>
            <person name="Oberbeckmann S."/>
            <person name="Bunk B."/>
            <person name="Jeske O."/>
            <person name="Meyerdierks A."/>
            <person name="Storesund J.E."/>
            <person name="Kallscheuer N."/>
            <person name="Luecker S."/>
            <person name="Lage O.M."/>
            <person name="Pohl T."/>
            <person name="Merkel B.J."/>
            <person name="Hornburger P."/>
            <person name="Mueller R.-W."/>
            <person name="Bruemmer F."/>
            <person name="Labrenz M."/>
            <person name="Spormann A.M."/>
            <person name="Op den Camp H."/>
            <person name="Overmann J."/>
            <person name="Amann R."/>
            <person name="Jetten M.S.M."/>
            <person name="Mascher T."/>
            <person name="Medema M.H."/>
            <person name="Devos D.P."/>
            <person name="Kaster A.-K."/>
            <person name="Ovreas L."/>
            <person name="Rohde M."/>
            <person name="Galperin M.Y."/>
            <person name="Jogler C."/>
        </authorList>
    </citation>
    <scope>NUCLEOTIDE SEQUENCE [LARGE SCALE GENOMIC DNA]</scope>
    <source>
        <strain evidence="6 7">ETA_A8</strain>
    </source>
</reference>
<dbReference type="GO" id="GO:0046872">
    <property type="term" value="F:metal ion binding"/>
    <property type="evidence" value="ECO:0007669"/>
    <property type="project" value="UniProtKB-KW"/>
</dbReference>
<dbReference type="RefSeq" id="WP_202921812.1">
    <property type="nucleotide sequence ID" value="NZ_CP036274.1"/>
</dbReference>
<gene>
    <name evidence="6" type="ORF">ETAA8_27860</name>
</gene>
<evidence type="ECO:0000256" key="2">
    <source>
        <dbReference type="ARBA" id="ARBA00011643"/>
    </source>
</evidence>
<dbReference type="NCBIfam" id="TIGR00486">
    <property type="entry name" value="YbgI_SA1388"/>
    <property type="match status" value="1"/>
</dbReference>
<feature type="binding site" evidence="5">
    <location>
        <position position="231"/>
    </location>
    <ligand>
        <name>a divalent metal cation</name>
        <dbReference type="ChEBI" id="CHEBI:60240"/>
        <label>1</label>
    </ligand>
</feature>
<protein>
    <recommendedName>
        <fullName evidence="3">GTP cyclohydrolase 1 type 2 homolog</fullName>
    </recommendedName>
</protein>
<evidence type="ECO:0000256" key="4">
    <source>
        <dbReference type="ARBA" id="ARBA00022723"/>
    </source>
</evidence>
<dbReference type="Proteomes" id="UP000315017">
    <property type="component" value="Chromosome"/>
</dbReference>
<dbReference type="PANTHER" id="PTHR13799:SF14">
    <property type="entry name" value="GTP CYCLOHYDROLASE 1 TYPE 2 HOMOLOG"/>
    <property type="match status" value="1"/>
</dbReference>
<dbReference type="GO" id="GO:0016787">
    <property type="term" value="F:hydrolase activity"/>
    <property type="evidence" value="ECO:0007669"/>
    <property type="project" value="UniProtKB-KW"/>
</dbReference>
<sequence length="267" mass="28232">MMTTIADISSFFASHTPLSLAEDWDNVGLLAGDPAQPVTKIMTCLTITAASAAEAIHERAELIVTHHPLPFKPLKRLTTEQTPGRLLWSLARAGVAIFSPHTAFDSAAAGINQQLAEGIGLTQIQPLVPAKNDPNGLGSGRIGTLTKPITLQEAAALLANFLKIDGLQMVGEPNQKISRIGIACGSAGSFLPAAADSGCQLLITGETTFHTCLEAEALGLSLLLPGHYASERFACEQLAVVLKNQFPGLEVWPSRAETDPVRWLPLG</sequence>
<keyword evidence="6" id="KW-0378">Hydrolase</keyword>
<dbReference type="InterPro" id="IPR002678">
    <property type="entry name" value="DUF34/NIF3"/>
</dbReference>
<dbReference type="GO" id="GO:0005737">
    <property type="term" value="C:cytoplasm"/>
    <property type="evidence" value="ECO:0007669"/>
    <property type="project" value="TreeGrafter"/>
</dbReference>
<dbReference type="PANTHER" id="PTHR13799">
    <property type="entry name" value="NGG1 INTERACTING FACTOR 3"/>
    <property type="match status" value="1"/>
</dbReference>
<evidence type="ECO:0000256" key="1">
    <source>
        <dbReference type="ARBA" id="ARBA00006964"/>
    </source>
</evidence>
<feature type="binding site" evidence="5">
    <location>
        <position position="67"/>
    </location>
    <ligand>
        <name>a divalent metal cation</name>
        <dbReference type="ChEBI" id="CHEBI:60240"/>
        <label>1</label>
    </ligand>
</feature>
<feature type="binding site" evidence="5">
    <location>
        <position position="105"/>
    </location>
    <ligand>
        <name>a divalent metal cation</name>
        <dbReference type="ChEBI" id="CHEBI:60240"/>
        <label>1</label>
    </ligand>
</feature>
<name>A0A517YBS9_9BACT</name>
<dbReference type="InterPro" id="IPR036069">
    <property type="entry name" value="DUF34/NIF3_sf"/>
</dbReference>
<feature type="binding site" evidence="5">
    <location>
        <position position="227"/>
    </location>
    <ligand>
        <name>a divalent metal cation</name>
        <dbReference type="ChEBI" id="CHEBI:60240"/>
        <label>1</label>
    </ligand>
</feature>
<proteinExistence type="inferred from homology"/>
<keyword evidence="7" id="KW-1185">Reference proteome</keyword>
<organism evidence="6 7">
    <name type="scientific">Anatilimnocola aggregata</name>
    <dbReference type="NCBI Taxonomy" id="2528021"/>
    <lineage>
        <taxon>Bacteria</taxon>
        <taxon>Pseudomonadati</taxon>
        <taxon>Planctomycetota</taxon>
        <taxon>Planctomycetia</taxon>
        <taxon>Pirellulales</taxon>
        <taxon>Pirellulaceae</taxon>
        <taxon>Anatilimnocola</taxon>
    </lineage>
</organism>
<accession>A0A517YBS9</accession>
<feature type="binding site" evidence="5">
    <location>
        <position position="66"/>
    </location>
    <ligand>
        <name>a divalent metal cation</name>
        <dbReference type="ChEBI" id="CHEBI:60240"/>
        <label>1</label>
    </ligand>
</feature>
<dbReference type="SUPFAM" id="SSF102705">
    <property type="entry name" value="NIF3 (NGG1p interacting factor 3)-like"/>
    <property type="match status" value="1"/>
</dbReference>
<dbReference type="Pfam" id="PF01784">
    <property type="entry name" value="DUF34_NIF3"/>
    <property type="match status" value="1"/>
</dbReference>